<reference evidence="4 5" key="1">
    <citation type="submission" date="2016-07" db="EMBL/GenBank/DDBJ databases">
        <title>Pervasive Adenine N6-methylation of Active Genes in Fungi.</title>
        <authorList>
            <consortium name="DOE Joint Genome Institute"/>
            <person name="Mondo S.J."/>
            <person name="Dannebaum R.O."/>
            <person name="Kuo R.C."/>
            <person name="Labutti K."/>
            <person name="Haridas S."/>
            <person name="Kuo A."/>
            <person name="Salamov A."/>
            <person name="Ahrendt S.R."/>
            <person name="Lipzen A."/>
            <person name="Sullivan W."/>
            <person name="Andreopoulos W.B."/>
            <person name="Clum A."/>
            <person name="Lindquist E."/>
            <person name="Daum C."/>
            <person name="Ramamoorthy G.K."/>
            <person name="Gryganskyi A."/>
            <person name="Culley D."/>
            <person name="Magnuson J.K."/>
            <person name="James T.Y."/>
            <person name="O'Malley M.A."/>
            <person name="Stajich J.E."/>
            <person name="Spatafora J.W."/>
            <person name="Visel A."/>
            <person name="Grigoriev I.V."/>
        </authorList>
    </citation>
    <scope>NUCLEOTIDE SEQUENCE [LARGE SCALE GENOMIC DNA]</scope>
    <source>
        <strain evidence="4 5">62-1032</strain>
    </source>
</reference>
<dbReference type="GO" id="GO:0003676">
    <property type="term" value="F:nucleic acid binding"/>
    <property type="evidence" value="ECO:0007669"/>
    <property type="project" value="InterPro"/>
</dbReference>
<keyword evidence="1" id="KW-0507">mRNA processing</keyword>
<name>A0A1Y2C096_9BASI</name>
<dbReference type="GO" id="GO:0008270">
    <property type="term" value="F:zinc ion binding"/>
    <property type="evidence" value="ECO:0007669"/>
    <property type="project" value="InterPro"/>
</dbReference>
<feature type="non-terminal residue" evidence="4">
    <location>
        <position position="1"/>
    </location>
</feature>
<dbReference type="SUPFAM" id="SSF57756">
    <property type="entry name" value="Retrovirus zinc finger-like domains"/>
    <property type="match status" value="1"/>
</dbReference>
<feature type="compositionally biased region" description="Gly residues" evidence="2">
    <location>
        <begin position="99"/>
        <end position="116"/>
    </location>
</feature>
<feature type="domain" description="Retrovirus-related Pol polyprotein from transposon TNT 1-94-like beta-barrel" evidence="3">
    <location>
        <begin position="303"/>
        <end position="382"/>
    </location>
</feature>
<organism evidence="4 5">
    <name type="scientific">Leucosporidium creatinivorum</name>
    <dbReference type="NCBI Taxonomy" id="106004"/>
    <lineage>
        <taxon>Eukaryota</taxon>
        <taxon>Fungi</taxon>
        <taxon>Dikarya</taxon>
        <taxon>Basidiomycota</taxon>
        <taxon>Pucciniomycotina</taxon>
        <taxon>Microbotryomycetes</taxon>
        <taxon>Leucosporidiales</taxon>
        <taxon>Leucosporidium</taxon>
    </lineage>
</organism>
<evidence type="ECO:0000313" key="4">
    <source>
        <dbReference type="EMBL" id="ORY40334.1"/>
    </source>
</evidence>
<dbReference type="OrthoDB" id="2540715at2759"/>
<dbReference type="Proteomes" id="UP000193467">
    <property type="component" value="Unassembled WGS sequence"/>
</dbReference>
<dbReference type="AlphaFoldDB" id="A0A1Y2C096"/>
<evidence type="ECO:0000256" key="1">
    <source>
        <dbReference type="ARBA" id="ARBA00022664"/>
    </source>
</evidence>
<comment type="caution">
    <text evidence="4">The sequence shown here is derived from an EMBL/GenBank/DDBJ whole genome shotgun (WGS) entry which is preliminary data.</text>
</comment>
<evidence type="ECO:0000256" key="2">
    <source>
        <dbReference type="SAM" id="MobiDB-lite"/>
    </source>
</evidence>
<sequence length="416" mass="45290">YKADALLATNQQDSHIIAASNAAINDYLLRDLLLAFIPSELITPLLPHFTATTTLEDAFTAIQNLWETRVSREEMQVEEARRVERFAPQQQGGQQSEGSGKGQGKGRWSGKQGGGMRNAADKYAGFERWRGGIFVDSQGRKRFKIPSGSCFSCFRDGHFKANCDVKDKPGEAARRRMDELKKDGISVPVQEASALFCADLIQPDGSTLAALVAGYNINEPSAPLPPSDDPAARRVTSQNPLPFQAPIIVDEELQLDPSAARFVNLDGEYGLSHPCATFLDPLDPLSSTAETALCSDSPSPSNYVLDSGATRSFTVERNHLHDYHPYDTPRRVNGAFGSGGEALGEGTLHLKLGSRVVHIKSVMLVPFLGVNLLSMTRMMMSGIRFSNNRTTLSLFDSSNSLITTLPIGATIYVQVI</sequence>
<keyword evidence="5" id="KW-1185">Reference proteome</keyword>
<dbReference type="InParanoid" id="A0A1Y2C096"/>
<evidence type="ECO:0000259" key="3">
    <source>
        <dbReference type="Pfam" id="PF22936"/>
    </source>
</evidence>
<gene>
    <name evidence="4" type="ORF">BCR35DRAFT_336502</name>
</gene>
<dbReference type="InterPro" id="IPR036875">
    <property type="entry name" value="Znf_CCHC_sf"/>
</dbReference>
<dbReference type="GO" id="GO:0006397">
    <property type="term" value="P:mRNA processing"/>
    <property type="evidence" value="ECO:0007669"/>
    <property type="project" value="UniProtKB-KW"/>
</dbReference>
<feature type="region of interest" description="Disordered" evidence="2">
    <location>
        <begin position="77"/>
        <end position="116"/>
    </location>
</feature>
<proteinExistence type="predicted"/>
<dbReference type="InterPro" id="IPR054722">
    <property type="entry name" value="PolX-like_BBD"/>
</dbReference>
<protein>
    <recommendedName>
        <fullName evidence="3">Retrovirus-related Pol polyprotein from transposon TNT 1-94-like beta-barrel domain-containing protein</fullName>
    </recommendedName>
</protein>
<feature type="compositionally biased region" description="Low complexity" evidence="2">
    <location>
        <begin position="89"/>
        <end position="98"/>
    </location>
</feature>
<dbReference type="EMBL" id="MCGR01000142">
    <property type="protein sequence ID" value="ORY40334.1"/>
    <property type="molecule type" value="Genomic_DNA"/>
</dbReference>
<evidence type="ECO:0000313" key="5">
    <source>
        <dbReference type="Proteomes" id="UP000193467"/>
    </source>
</evidence>
<dbReference type="Pfam" id="PF22936">
    <property type="entry name" value="Pol_BBD"/>
    <property type="match status" value="1"/>
</dbReference>
<accession>A0A1Y2C096</accession>